<dbReference type="InterPro" id="IPR003653">
    <property type="entry name" value="Peptidase_C48_C"/>
</dbReference>
<evidence type="ECO:0000256" key="1">
    <source>
        <dbReference type="ARBA" id="ARBA00005234"/>
    </source>
</evidence>
<feature type="region of interest" description="Disordered" evidence="4">
    <location>
        <begin position="1"/>
        <end position="32"/>
    </location>
</feature>
<sequence>MDYSSVETGAEDNKHGEEESFKRDDPNANSPSAEELVKNFSIDRYPVRIQCDVATDLIGDLVVKESYFGQYLDLPEDNNAHFQMKMVYDFLKRRFAASSECSSYKCQDRKAKHDGVINAINALTASVKKIISKRGVIPSKRISNPYTPLEIKEAKRRRKDTSKASSLIKKRKDCNASIFVLYRCFSIPAGLPWHLSDEVYSLINYGDEFHWVLVVVVLKERRIRVYDSMSRRRRSEPSFEIQKLAKILATYLDMSGVLDQKVHTDWSTIEVYQDKMANPFDVKYVDGISQQTIGILDCGSFVAAYAKYLSDGLQVTNNGLDAGLLYKRYAALLWKYREAKDQKSYATDVKDPQ</sequence>
<feature type="domain" description="Ubiquitin-like protease family profile" evidence="5">
    <location>
        <begin position="120"/>
        <end position="309"/>
    </location>
</feature>
<dbReference type="PROSITE" id="PS50600">
    <property type="entry name" value="ULP_PROTEASE"/>
    <property type="match status" value="1"/>
</dbReference>
<dbReference type="Pfam" id="PF02902">
    <property type="entry name" value="Peptidase_C48"/>
    <property type="match status" value="1"/>
</dbReference>
<dbReference type="PANTHER" id="PTHR31470">
    <property type="entry name" value="CYSTEINE PROTEINASES SUPERFAMILY PROTEIN-RELATED-RELATED"/>
    <property type="match status" value="1"/>
</dbReference>
<evidence type="ECO:0000313" key="7">
    <source>
        <dbReference type="Proteomes" id="UP000224567"/>
    </source>
</evidence>
<evidence type="ECO:0000256" key="3">
    <source>
        <dbReference type="ARBA" id="ARBA00022801"/>
    </source>
</evidence>
<evidence type="ECO:0000313" key="6">
    <source>
        <dbReference type="EMBL" id="PHT36805.1"/>
    </source>
</evidence>
<accession>A0A2G2VV04</accession>
<dbReference type="Proteomes" id="UP000224567">
    <property type="component" value="Unassembled WGS sequence"/>
</dbReference>
<comment type="similarity">
    <text evidence="1">Belongs to the peptidase C48 family.</text>
</comment>
<reference evidence="7" key="2">
    <citation type="journal article" date="2017" name="J. Anim. Genet.">
        <title>Multiple reference genome sequences of hot pepper reveal the massive evolution of plant disease resistance genes by retroduplication.</title>
        <authorList>
            <person name="Kim S."/>
            <person name="Park J."/>
            <person name="Yeom S.-I."/>
            <person name="Kim Y.-M."/>
            <person name="Seo E."/>
            <person name="Kim K.-T."/>
            <person name="Kim M.-S."/>
            <person name="Lee J.M."/>
            <person name="Cheong K."/>
            <person name="Shin H.-S."/>
            <person name="Kim S.-B."/>
            <person name="Han K."/>
            <person name="Lee J."/>
            <person name="Park M."/>
            <person name="Lee H.-A."/>
            <person name="Lee H.-Y."/>
            <person name="Lee Y."/>
            <person name="Oh S."/>
            <person name="Lee J.H."/>
            <person name="Choi E."/>
            <person name="Choi E."/>
            <person name="Lee S.E."/>
            <person name="Jeon J."/>
            <person name="Kim H."/>
            <person name="Choi G."/>
            <person name="Song H."/>
            <person name="Lee J."/>
            <person name="Lee S.-C."/>
            <person name="Kwon J.-K."/>
            <person name="Lee H.-Y."/>
            <person name="Koo N."/>
            <person name="Hong Y."/>
            <person name="Kim R.W."/>
            <person name="Kang W.-H."/>
            <person name="Huh J.H."/>
            <person name="Kang B.-C."/>
            <person name="Yang T.-J."/>
            <person name="Lee Y.-H."/>
            <person name="Bennetzen J.L."/>
            <person name="Choi D."/>
        </authorList>
    </citation>
    <scope>NUCLEOTIDE SEQUENCE [LARGE SCALE GENOMIC DNA]</scope>
    <source>
        <strain evidence="7">cv. PBC81</strain>
    </source>
</reference>
<dbReference type="InterPro" id="IPR038765">
    <property type="entry name" value="Papain-like_cys_pep_sf"/>
</dbReference>
<dbReference type="GO" id="GO:0008234">
    <property type="term" value="F:cysteine-type peptidase activity"/>
    <property type="evidence" value="ECO:0007669"/>
    <property type="project" value="InterPro"/>
</dbReference>
<keyword evidence="2" id="KW-0645">Protease</keyword>
<keyword evidence="7" id="KW-1185">Reference proteome</keyword>
<organism evidence="6 7">
    <name type="scientific">Capsicum baccatum</name>
    <name type="common">Peruvian pepper</name>
    <dbReference type="NCBI Taxonomy" id="33114"/>
    <lineage>
        <taxon>Eukaryota</taxon>
        <taxon>Viridiplantae</taxon>
        <taxon>Streptophyta</taxon>
        <taxon>Embryophyta</taxon>
        <taxon>Tracheophyta</taxon>
        <taxon>Spermatophyta</taxon>
        <taxon>Magnoliopsida</taxon>
        <taxon>eudicotyledons</taxon>
        <taxon>Gunneridae</taxon>
        <taxon>Pentapetalae</taxon>
        <taxon>asterids</taxon>
        <taxon>lamiids</taxon>
        <taxon>Solanales</taxon>
        <taxon>Solanaceae</taxon>
        <taxon>Solanoideae</taxon>
        <taxon>Capsiceae</taxon>
        <taxon>Capsicum</taxon>
    </lineage>
</organism>
<dbReference type="EMBL" id="MLFT02000010">
    <property type="protein sequence ID" value="PHT36805.1"/>
    <property type="molecule type" value="Genomic_DNA"/>
</dbReference>
<dbReference type="PANTHER" id="PTHR31470:SF46">
    <property type="entry name" value="ULP1 PROTEASE FAMILY, C-TERMINAL CATALYTIC DOMAIN CONTAINING PROTEIN"/>
    <property type="match status" value="1"/>
</dbReference>
<evidence type="ECO:0000259" key="5">
    <source>
        <dbReference type="PROSITE" id="PS50600"/>
    </source>
</evidence>
<reference evidence="6 7" key="1">
    <citation type="journal article" date="2017" name="Genome Biol.">
        <title>New reference genome sequences of hot pepper reveal the massive evolution of plant disease-resistance genes by retroduplication.</title>
        <authorList>
            <person name="Kim S."/>
            <person name="Park J."/>
            <person name="Yeom S.I."/>
            <person name="Kim Y.M."/>
            <person name="Seo E."/>
            <person name="Kim K.T."/>
            <person name="Kim M.S."/>
            <person name="Lee J.M."/>
            <person name="Cheong K."/>
            <person name="Shin H.S."/>
            <person name="Kim S.B."/>
            <person name="Han K."/>
            <person name="Lee J."/>
            <person name="Park M."/>
            <person name="Lee H.A."/>
            <person name="Lee H.Y."/>
            <person name="Lee Y."/>
            <person name="Oh S."/>
            <person name="Lee J.H."/>
            <person name="Choi E."/>
            <person name="Choi E."/>
            <person name="Lee S.E."/>
            <person name="Jeon J."/>
            <person name="Kim H."/>
            <person name="Choi G."/>
            <person name="Song H."/>
            <person name="Lee J."/>
            <person name="Lee S.C."/>
            <person name="Kwon J.K."/>
            <person name="Lee H.Y."/>
            <person name="Koo N."/>
            <person name="Hong Y."/>
            <person name="Kim R.W."/>
            <person name="Kang W.H."/>
            <person name="Huh J.H."/>
            <person name="Kang B.C."/>
            <person name="Yang T.J."/>
            <person name="Lee Y.H."/>
            <person name="Bennetzen J.L."/>
            <person name="Choi D."/>
        </authorList>
    </citation>
    <scope>NUCLEOTIDE SEQUENCE [LARGE SCALE GENOMIC DNA]</scope>
    <source>
        <strain evidence="7">cv. PBC81</strain>
    </source>
</reference>
<gene>
    <name evidence="6" type="ORF">CQW23_24505</name>
</gene>
<evidence type="ECO:0000256" key="4">
    <source>
        <dbReference type="SAM" id="MobiDB-lite"/>
    </source>
</evidence>
<evidence type="ECO:0000256" key="2">
    <source>
        <dbReference type="ARBA" id="ARBA00022670"/>
    </source>
</evidence>
<feature type="compositionally biased region" description="Basic and acidic residues" evidence="4">
    <location>
        <begin position="11"/>
        <end position="26"/>
    </location>
</feature>
<protein>
    <recommendedName>
        <fullName evidence="5">Ubiquitin-like protease family profile domain-containing protein</fullName>
    </recommendedName>
</protein>
<keyword evidence="3" id="KW-0378">Hydrolase</keyword>
<dbReference type="OrthoDB" id="1930729at2759"/>
<dbReference type="AlphaFoldDB" id="A0A2G2VV04"/>
<proteinExistence type="inferred from homology"/>
<dbReference type="GO" id="GO:0006508">
    <property type="term" value="P:proteolysis"/>
    <property type="evidence" value="ECO:0007669"/>
    <property type="project" value="UniProtKB-KW"/>
</dbReference>
<dbReference type="Gene3D" id="3.40.395.10">
    <property type="entry name" value="Adenoviral Proteinase, Chain A"/>
    <property type="match status" value="1"/>
</dbReference>
<name>A0A2G2VV04_CAPBA</name>
<comment type="caution">
    <text evidence="6">The sequence shown here is derived from an EMBL/GenBank/DDBJ whole genome shotgun (WGS) entry which is preliminary data.</text>
</comment>
<dbReference type="SUPFAM" id="SSF54001">
    <property type="entry name" value="Cysteine proteinases"/>
    <property type="match status" value="1"/>
</dbReference>